<evidence type="ECO:0000259" key="9">
    <source>
        <dbReference type="PROSITE" id="PS51195"/>
    </source>
</evidence>
<dbReference type="Proteomes" id="UP000317494">
    <property type="component" value="Unassembled WGS sequence"/>
</dbReference>
<dbReference type="GO" id="GO:0003724">
    <property type="term" value="F:RNA helicase activity"/>
    <property type="evidence" value="ECO:0007669"/>
    <property type="project" value="InterPro"/>
</dbReference>
<dbReference type="PANTHER" id="PTHR47960">
    <property type="entry name" value="DEAD-BOX ATP-DEPENDENT RNA HELICASE 50"/>
    <property type="match status" value="1"/>
</dbReference>
<dbReference type="PROSITE" id="PS51192">
    <property type="entry name" value="HELICASE_ATP_BIND_1"/>
    <property type="match status" value="1"/>
</dbReference>
<evidence type="ECO:0000259" key="7">
    <source>
        <dbReference type="PROSITE" id="PS51192"/>
    </source>
</evidence>
<dbReference type="Gene3D" id="3.40.50.300">
    <property type="entry name" value="P-loop containing nucleotide triphosphate hydrolases"/>
    <property type="match status" value="2"/>
</dbReference>
<dbReference type="EMBL" id="QEAM01000467">
    <property type="protein sequence ID" value="TPX39546.1"/>
    <property type="molecule type" value="Genomic_DNA"/>
</dbReference>
<dbReference type="CDD" id="cd18787">
    <property type="entry name" value="SF2_C_DEAD"/>
    <property type="match status" value="1"/>
</dbReference>
<reference evidence="12 13" key="1">
    <citation type="journal article" date="2019" name="Sci. Rep.">
        <title>Comparative genomics of chytrid fungi reveal insights into the obligate biotrophic and pathogenic lifestyle of Synchytrium endobioticum.</title>
        <authorList>
            <person name="van de Vossenberg B.T.L.H."/>
            <person name="Warris S."/>
            <person name="Nguyen H.D.T."/>
            <person name="van Gent-Pelzer M.P.E."/>
            <person name="Joly D.L."/>
            <person name="van de Geest H.C."/>
            <person name="Bonants P.J.M."/>
            <person name="Smith D.S."/>
            <person name="Levesque C.A."/>
            <person name="van der Lee T.A.J."/>
        </authorList>
    </citation>
    <scope>NUCLEOTIDE SEQUENCE [LARGE SCALE GENOMIC DNA]</scope>
    <source>
        <strain evidence="11 13">LEV6574</strain>
        <strain evidence="10 12">MB42</strain>
    </source>
</reference>
<evidence type="ECO:0000256" key="6">
    <source>
        <dbReference type="SAM" id="MobiDB-lite"/>
    </source>
</evidence>
<evidence type="ECO:0008006" key="14">
    <source>
        <dbReference type="Google" id="ProtNLM"/>
    </source>
</evidence>
<organism evidence="10 12">
    <name type="scientific">Synchytrium endobioticum</name>
    <dbReference type="NCBI Taxonomy" id="286115"/>
    <lineage>
        <taxon>Eukaryota</taxon>
        <taxon>Fungi</taxon>
        <taxon>Fungi incertae sedis</taxon>
        <taxon>Chytridiomycota</taxon>
        <taxon>Chytridiomycota incertae sedis</taxon>
        <taxon>Chytridiomycetes</taxon>
        <taxon>Synchytriales</taxon>
        <taxon>Synchytriaceae</taxon>
        <taxon>Synchytrium</taxon>
    </lineage>
</organism>
<feature type="domain" description="DEAD-box RNA helicase Q" evidence="9">
    <location>
        <begin position="257"/>
        <end position="286"/>
    </location>
</feature>
<dbReference type="GO" id="GO:0005524">
    <property type="term" value="F:ATP binding"/>
    <property type="evidence" value="ECO:0007669"/>
    <property type="project" value="UniProtKB-KW"/>
</dbReference>
<dbReference type="SMART" id="SM00487">
    <property type="entry name" value="DEXDc"/>
    <property type="match status" value="1"/>
</dbReference>
<comment type="caution">
    <text evidence="10">The sequence shown here is derived from an EMBL/GenBank/DDBJ whole genome shotgun (WGS) entry which is preliminary data.</text>
</comment>
<feature type="domain" description="Helicase ATP-binding" evidence="7">
    <location>
        <begin position="298"/>
        <end position="532"/>
    </location>
</feature>
<dbReference type="EMBL" id="QEAN01000441">
    <property type="protein sequence ID" value="TPX36864.1"/>
    <property type="molecule type" value="Genomic_DNA"/>
</dbReference>
<keyword evidence="12" id="KW-1185">Reference proteome</keyword>
<dbReference type="SMART" id="SM00490">
    <property type="entry name" value="HELICc"/>
    <property type="match status" value="1"/>
</dbReference>
<proteinExistence type="predicted"/>
<dbReference type="PROSITE" id="PS51195">
    <property type="entry name" value="Q_MOTIF"/>
    <property type="match status" value="1"/>
</dbReference>
<evidence type="ECO:0000313" key="13">
    <source>
        <dbReference type="Proteomes" id="UP000320475"/>
    </source>
</evidence>
<dbReference type="Proteomes" id="UP000320475">
    <property type="component" value="Unassembled WGS sequence"/>
</dbReference>
<protein>
    <recommendedName>
        <fullName evidence="14">RNA helicase</fullName>
    </recommendedName>
</protein>
<evidence type="ECO:0000259" key="8">
    <source>
        <dbReference type="PROSITE" id="PS51194"/>
    </source>
</evidence>
<dbReference type="InterPro" id="IPR027417">
    <property type="entry name" value="P-loop_NTPase"/>
</dbReference>
<feature type="region of interest" description="Disordered" evidence="6">
    <location>
        <begin position="40"/>
        <end position="252"/>
    </location>
</feature>
<dbReference type="InterPro" id="IPR001650">
    <property type="entry name" value="Helicase_C-like"/>
</dbReference>
<dbReference type="InterPro" id="IPR014014">
    <property type="entry name" value="RNA_helicase_DEAD_Q_motif"/>
</dbReference>
<evidence type="ECO:0000313" key="10">
    <source>
        <dbReference type="EMBL" id="TPX36864.1"/>
    </source>
</evidence>
<sequence length="704" mass="77610">MHPIPIRRLRHASRHVQPLAPCIHHQRQCLATNLHPHARAKPHRFEPSPAYRASRPAPASFRRRGDIGIPSRFKLDSSAKVSRPAQRPFADIHDSRDGRPRTTKDAGQAGLGYFVPRPVQPRPPRHSAPDPVVRPTLRSLGDIYDRGHIEHRPTKGSTLRQPGFGRFGAKVAHPHPRLRLHGRQSRPSSRPSSGNSPSDMRGSPAVKKLAKKAKKSQKKPQKRKIEEAPEEKEPKLQALTSSDLENTVSTPPPAHVAAFADMALEPEVVQAITTTLGYTQPTPIQAHIPTILDVLSPNGSKNTSDGVLCAAETGSGKTMAYLAPIFSLLKTHENQRAAATVSSSSSNISNSTAISETLTDLDSTITTVLNLDPSSAPPTTARLSKPRNPRAIILVPTRELVSQIRTLAAQCSHTCKLQTVALTSALSHARIEATLAKQPLDVIISTPGLLARLIASNQIYLTALQYLVIDEADTVLDPRQGFDAELATILNVINHRPGMPKNARIKPLFVTATLPRSVSTYLSSNYPALTRLVTPRLHKTRPRLTQKFVHVTTRQEGNARLAKFIKDAVKTNERILVFANTVEKCNALMNIANKEVVGQHHRIKKLHSGIPFIERSVILKNFREAKGFKCLVATDIASRGLDTTYVDQILLFDFPKTMQDYLHRVGRTARGPNGKGLVTSLVWPYDQNLAAYIRRQLKSKSVHK</sequence>
<feature type="compositionally biased region" description="Low complexity" evidence="6">
    <location>
        <begin position="47"/>
        <end position="60"/>
    </location>
</feature>
<feature type="compositionally biased region" description="Low complexity" evidence="6">
    <location>
        <begin position="185"/>
        <end position="198"/>
    </location>
</feature>
<dbReference type="Pfam" id="PF00270">
    <property type="entry name" value="DEAD"/>
    <property type="match status" value="1"/>
</dbReference>
<feature type="domain" description="Helicase C-terminal" evidence="8">
    <location>
        <begin position="560"/>
        <end position="704"/>
    </location>
</feature>
<dbReference type="GO" id="GO:0003676">
    <property type="term" value="F:nucleic acid binding"/>
    <property type="evidence" value="ECO:0007669"/>
    <property type="project" value="InterPro"/>
</dbReference>
<evidence type="ECO:0000256" key="4">
    <source>
        <dbReference type="ARBA" id="ARBA00022840"/>
    </source>
</evidence>
<keyword evidence="3" id="KW-0347">Helicase</keyword>
<dbReference type="PROSITE" id="PS51194">
    <property type="entry name" value="HELICASE_CTER"/>
    <property type="match status" value="1"/>
</dbReference>
<evidence type="ECO:0000313" key="12">
    <source>
        <dbReference type="Proteomes" id="UP000317494"/>
    </source>
</evidence>
<name>A0A507CG02_9FUNG</name>
<dbReference type="VEuPathDB" id="FungiDB:SeMB42_g06996"/>
<feature type="short sequence motif" description="Q motif" evidence="5">
    <location>
        <begin position="257"/>
        <end position="286"/>
    </location>
</feature>
<evidence type="ECO:0000256" key="1">
    <source>
        <dbReference type="ARBA" id="ARBA00022741"/>
    </source>
</evidence>
<evidence type="ECO:0000313" key="11">
    <source>
        <dbReference type="EMBL" id="TPX39546.1"/>
    </source>
</evidence>
<dbReference type="Pfam" id="PF00271">
    <property type="entry name" value="Helicase_C"/>
    <property type="match status" value="1"/>
</dbReference>
<feature type="compositionally biased region" description="Basic and acidic residues" evidence="6">
    <location>
        <begin position="90"/>
        <end position="104"/>
    </location>
</feature>
<evidence type="ECO:0000256" key="3">
    <source>
        <dbReference type="ARBA" id="ARBA00022806"/>
    </source>
</evidence>
<keyword evidence="1" id="KW-0547">Nucleotide-binding</keyword>
<feature type="compositionally biased region" description="Basic and acidic residues" evidence="6">
    <location>
        <begin position="143"/>
        <end position="153"/>
    </location>
</feature>
<feature type="compositionally biased region" description="Basic and acidic residues" evidence="6">
    <location>
        <begin position="223"/>
        <end position="235"/>
    </location>
</feature>
<feature type="compositionally biased region" description="Polar residues" evidence="6">
    <location>
        <begin position="238"/>
        <end position="249"/>
    </location>
</feature>
<accession>A0A507CG02</accession>
<dbReference type="OrthoDB" id="10256233at2759"/>
<gene>
    <name evidence="11" type="ORF">SeLEV6574_g07128</name>
    <name evidence="10" type="ORF">SeMB42_g06996</name>
</gene>
<evidence type="ECO:0000256" key="5">
    <source>
        <dbReference type="PROSITE-ProRule" id="PRU00552"/>
    </source>
</evidence>
<dbReference type="SUPFAM" id="SSF52540">
    <property type="entry name" value="P-loop containing nucleoside triphosphate hydrolases"/>
    <property type="match status" value="1"/>
</dbReference>
<dbReference type="InterPro" id="IPR011545">
    <property type="entry name" value="DEAD/DEAH_box_helicase_dom"/>
</dbReference>
<evidence type="ECO:0000256" key="2">
    <source>
        <dbReference type="ARBA" id="ARBA00022801"/>
    </source>
</evidence>
<dbReference type="InterPro" id="IPR014001">
    <property type="entry name" value="Helicase_ATP-bd"/>
</dbReference>
<dbReference type="AlphaFoldDB" id="A0A507CG02"/>
<dbReference type="STRING" id="286115.A0A507CG02"/>
<keyword evidence="4" id="KW-0067">ATP-binding</keyword>
<dbReference type="GO" id="GO:0016787">
    <property type="term" value="F:hydrolase activity"/>
    <property type="evidence" value="ECO:0007669"/>
    <property type="project" value="UniProtKB-KW"/>
</dbReference>
<keyword evidence="2" id="KW-0378">Hydrolase</keyword>
<feature type="compositionally biased region" description="Basic residues" evidence="6">
    <location>
        <begin position="208"/>
        <end position="222"/>
    </location>
</feature>
<feature type="compositionally biased region" description="Basic residues" evidence="6">
    <location>
        <begin position="172"/>
        <end position="184"/>
    </location>
</feature>